<proteinExistence type="predicted"/>
<accession>A0A0P0RF48</accession>
<dbReference type="AlphaFoldDB" id="A0A0P0RF48"/>
<gene>
    <name evidence="1" type="ORF">K788_0008319</name>
</gene>
<name>A0A0P0RF48_9BURK</name>
<dbReference type="EMBL" id="CP012747">
    <property type="protein sequence ID" value="ALL67034.1"/>
    <property type="molecule type" value="Genomic_DNA"/>
</dbReference>
<dbReference type="Proteomes" id="UP000019146">
    <property type="component" value="Chromosome 2"/>
</dbReference>
<protein>
    <submittedName>
        <fullName evidence="1">Uncharacterized protein</fullName>
    </submittedName>
</protein>
<organism evidence="1 2">
    <name type="scientific">Paraburkholderia caribensis MBA4</name>
    <dbReference type="NCBI Taxonomy" id="1323664"/>
    <lineage>
        <taxon>Bacteria</taxon>
        <taxon>Pseudomonadati</taxon>
        <taxon>Pseudomonadota</taxon>
        <taxon>Betaproteobacteria</taxon>
        <taxon>Burkholderiales</taxon>
        <taxon>Burkholderiaceae</taxon>
        <taxon>Paraburkholderia</taxon>
    </lineage>
</organism>
<evidence type="ECO:0000313" key="1">
    <source>
        <dbReference type="EMBL" id="ALL67034.1"/>
    </source>
</evidence>
<reference evidence="1 2" key="1">
    <citation type="journal article" date="2014" name="Genome Announc.">
        <title>Draft Genome Sequence of the Haloacid-Degrading Burkholderia caribensis Strain MBA4.</title>
        <authorList>
            <person name="Pan Y."/>
            <person name="Kong K.F."/>
            <person name="Tsang J.S."/>
        </authorList>
    </citation>
    <scope>NUCLEOTIDE SEQUENCE [LARGE SCALE GENOMIC DNA]</scope>
    <source>
        <strain evidence="1 2">MBA4</strain>
    </source>
</reference>
<sequence>MAALFCVGKTLSARASRRHGDALDAAGIEKVKRFNLAVFTSCVPDVF</sequence>
<dbReference type="KEGG" id="bcai:K788_0008319"/>
<evidence type="ECO:0000313" key="2">
    <source>
        <dbReference type="Proteomes" id="UP000019146"/>
    </source>
</evidence>